<keyword evidence="8 18" id="KW-0106">Calcium</keyword>
<dbReference type="FunFam" id="1.10.287.70:FF:000055">
    <property type="entry name" value="Polycystic kidney disease 2-like 1"/>
    <property type="match status" value="1"/>
</dbReference>
<keyword evidence="24" id="KW-1185">Reference proteome</keyword>
<keyword evidence="18" id="KW-0479">Metal-binding</keyword>
<feature type="transmembrane region" description="Helical" evidence="21">
    <location>
        <begin position="494"/>
        <end position="514"/>
    </location>
</feature>
<feature type="disulfide bond" evidence="19">
    <location>
        <begin position="267"/>
        <end position="280"/>
    </location>
</feature>
<dbReference type="EnsemblMetazoa" id="XM_030979971">
    <property type="protein sequence ID" value="XP_030835831"/>
    <property type="gene ID" value="GeneID_378471"/>
</dbReference>
<evidence type="ECO:0000256" key="3">
    <source>
        <dbReference type="ARBA" id="ARBA00007200"/>
    </source>
</evidence>
<keyword evidence="4" id="KW-0813">Transport</keyword>
<keyword evidence="10" id="KW-0175">Coiled coil</keyword>
<evidence type="ECO:0000256" key="2">
    <source>
        <dbReference type="ARBA" id="ARBA00004541"/>
    </source>
</evidence>
<dbReference type="CTD" id="5311"/>
<keyword evidence="15" id="KW-0966">Cell projection</keyword>
<reference evidence="23" key="2">
    <citation type="submission" date="2021-01" db="UniProtKB">
        <authorList>
            <consortium name="EnsemblMetazoa"/>
        </authorList>
    </citation>
    <scope>IDENTIFICATION</scope>
</reference>
<dbReference type="AlphaFoldDB" id="A0A7M7NHS7"/>
<evidence type="ECO:0000256" key="7">
    <source>
        <dbReference type="ARBA" id="ARBA00022692"/>
    </source>
</evidence>
<dbReference type="GeneID" id="378471"/>
<dbReference type="SMART" id="SM00054">
    <property type="entry name" value="EFh"/>
    <property type="match status" value="2"/>
</dbReference>
<dbReference type="OrthoDB" id="444119at2759"/>
<dbReference type="InterPro" id="IPR013122">
    <property type="entry name" value="PKD1_2_channel"/>
</dbReference>
<dbReference type="InterPro" id="IPR046791">
    <property type="entry name" value="Polycystin_dom"/>
</dbReference>
<dbReference type="Gene3D" id="1.10.287.70">
    <property type="match status" value="1"/>
</dbReference>
<evidence type="ECO:0000256" key="15">
    <source>
        <dbReference type="ARBA" id="ARBA00023273"/>
    </source>
</evidence>
<feature type="binding site" evidence="18">
    <location>
        <position position="715"/>
    </location>
    <ligand>
        <name>Ca(2+)</name>
        <dbReference type="ChEBI" id="CHEBI:29108"/>
        <label>2</label>
    </ligand>
</feature>
<evidence type="ECO:0000256" key="8">
    <source>
        <dbReference type="ARBA" id="ARBA00022837"/>
    </source>
</evidence>
<keyword evidence="6 18" id="KW-0107">Calcium channel</keyword>
<dbReference type="InParanoid" id="A0A7M7NHS7"/>
<evidence type="ECO:0000256" key="19">
    <source>
        <dbReference type="PIRSR" id="PIRSR603915-2"/>
    </source>
</evidence>
<accession>A0A7M7NHS7</accession>
<evidence type="ECO:0000256" key="4">
    <source>
        <dbReference type="ARBA" id="ARBA00022448"/>
    </source>
</evidence>
<keyword evidence="17" id="KW-0968">Cytoplasmic vesicle</keyword>
<protein>
    <recommendedName>
        <fullName evidence="22">EF-hand domain-containing protein</fullName>
    </recommendedName>
</protein>
<evidence type="ECO:0000256" key="1">
    <source>
        <dbReference type="ARBA" id="ARBA00004272"/>
    </source>
</evidence>
<dbReference type="FunFam" id="1.20.5.340:FF:000020">
    <property type="entry name" value="polycystin-2 isoform X1"/>
    <property type="match status" value="1"/>
</dbReference>
<feature type="compositionally biased region" description="Acidic residues" evidence="20">
    <location>
        <begin position="863"/>
        <end position="873"/>
    </location>
</feature>
<feature type="compositionally biased region" description="Polar residues" evidence="20">
    <location>
        <begin position="916"/>
        <end position="927"/>
    </location>
</feature>
<evidence type="ECO:0000256" key="20">
    <source>
        <dbReference type="SAM" id="MobiDB-lite"/>
    </source>
</evidence>
<dbReference type="GO" id="GO:0060170">
    <property type="term" value="C:ciliary membrane"/>
    <property type="evidence" value="ECO:0007669"/>
    <property type="project" value="UniProtKB-SubCell"/>
</dbReference>
<feature type="binding site" evidence="18">
    <location>
        <position position="706"/>
    </location>
    <ligand>
        <name>Ca(2+)</name>
        <dbReference type="ChEBI" id="CHEBI:29108"/>
        <label>2</label>
    </ligand>
</feature>
<dbReference type="InterPro" id="IPR051223">
    <property type="entry name" value="Polycystin"/>
</dbReference>
<evidence type="ECO:0000256" key="16">
    <source>
        <dbReference type="ARBA" id="ARBA00023303"/>
    </source>
</evidence>
<keyword evidence="18" id="KW-0109">Calcium transport</keyword>
<dbReference type="GO" id="GO:0005262">
    <property type="term" value="F:calcium channel activity"/>
    <property type="evidence" value="ECO:0000318"/>
    <property type="project" value="GO_Central"/>
</dbReference>
<dbReference type="Pfam" id="PF08016">
    <property type="entry name" value="PKD_channel"/>
    <property type="match status" value="1"/>
</dbReference>
<dbReference type="KEGG" id="spu:378471"/>
<feature type="region of interest" description="Disordered" evidence="20">
    <location>
        <begin position="1"/>
        <end position="101"/>
    </location>
</feature>
<dbReference type="GO" id="GO:0031410">
    <property type="term" value="C:cytoplasmic vesicle"/>
    <property type="evidence" value="ECO:0007669"/>
    <property type="project" value="UniProtKB-SubCell"/>
</dbReference>
<keyword evidence="16 18" id="KW-0407">Ion channel</keyword>
<feature type="compositionally biased region" description="Basic and acidic residues" evidence="20">
    <location>
        <begin position="874"/>
        <end position="894"/>
    </location>
</feature>
<dbReference type="InterPro" id="IPR018247">
    <property type="entry name" value="EF_Hand_1_Ca_BS"/>
</dbReference>
<dbReference type="GO" id="GO:0050982">
    <property type="term" value="P:detection of mechanical stimulus"/>
    <property type="evidence" value="ECO:0000318"/>
    <property type="project" value="GO_Central"/>
</dbReference>
<dbReference type="InterPro" id="IPR003915">
    <property type="entry name" value="PKD_2"/>
</dbReference>
<keyword evidence="5" id="KW-1003">Cell membrane</keyword>
<dbReference type="Pfam" id="PF20519">
    <property type="entry name" value="Polycystin_dom"/>
    <property type="match status" value="1"/>
</dbReference>
<evidence type="ECO:0000259" key="22">
    <source>
        <dbReference type="PROSITE" id="PS50222"/>
    </source>
</evidence>
<feature type="compositionally biased region" description="Acidic residues" evidence="20">
    <location>
        <begin position="74"/>
        <end position="88"/>
    </location>
</feature>
<dbReference type="OMA" id="REWYIRT"/>
<comment type="subcellular location">
    <subcellularLocation>
        <location evidence="1">Cell projection</location>
        <location evidence="1">Cilium membrane</location>
        <topology evidence="1">Multi-pass membrane protein</topology>
    </subcellularLocation>
    <subcellularLocation>
        <location evidence="2">Cytoplasmic vesicle</location>
    </subcellularLocation>
</comment>
<dbReference type="PRINTS" id="PR01433">
    <property type="entry name" value="POLYCYSTIN2"/>
</dbReference>
<dbReference type="PROSITE" id="PS50222">
    <property type="entry name" value="EF_HAND_2"/>
    <property type="match status" value="2"/>
</dbReference>
<evidence type="ECO:0000256" key="5">
    <source>
        <dbReference type="ARBA" id="ARBA00022475"/>
    </source>
</evidence>
<dbReference type="PANTHER" id="PTHR10877:SF183">
    <property type="entry name" value="AT14535P-RELATED"/>
    <property type="match status" value="1"/>
</dbReference>
<dbReference type="GO" id="GO:0016020">
    <property type="term" value="C:membrane"/>
    <property type="evidence" value="ECO:0000318"/>
    <property type="project" value="GO_Central"/>
</dbReference>
<reference evidence="24" key="1">
    <citation type="submission" date="2015-02" db="EMBL/GenBank/DDBJ databases">
        <title>Genome sequencing for Strongylocentrotus purpuratus.</title>
        <authorList>
            <person name="Murali S."/>
            <person name="Liu Y."/>
            <person name="Vee V."/>
            <person name="English A."/>
            <person name="Wang M."/>
            <person name="Skinner E."/>
            <person name="Han Y."/>
            <person name="Muzny D.M."/>
            <person name="Worley K.C."/>
            <person name="Gibbs R.A."/>
        </authorList>
    </citation>
    <scope>NUCLEOTIDE SEQUENCE</scope>
</reference>
<keyword evidence="11 18" id="KW-0406">Ion transport</keyword>
<sequence>MSASRRVSPSPRPSPRPGSSGGLSIKDELEMDKIEDEMRRPSSANSRHAWNDNDGFDMGTEEREVHSSFAQREYDDDEDEDDDSEDSDGDHAPTAMENEVYVGGQIRAIDPKIAKAKAEEQRASCWVKIGRGIRSLWRTRQTEDTSLDKELHVKTTLRELAIYLVFLVVICIVTFGMTSSHMYYYTKVMSELFLDTQFPDTKNTFRGMTTMHDFWRFAETPLMDGLYWEKWYNNENVTDDELGYIFYENKLLGVPRIRQLKVTNDSCQVHTDFEDNINTCYAGYSESLEDTATFGLNNGTAWVYSTEEDLDGSGHTGMITSYGGGGFYADLMKTKAESLDIILTLKENLWLDRGTRALFVDFTVYNANINYFCIIRLTVEYPPTGGAIPSYKFRTVKLLRYVTAFDYFILACEGIFCLYIMYYMVEEILEIKRHRWAYFKSSWNCLDVIIIMISVVCVAFSVYRYLTVANLIEGLLAEPDIYPDFEYMGYWQDLFNNIIAVNVFLAWIKTFKYISFNKTMTQLSSTLSRCAKDVGGFTVMFAIIFMAYAQLGYLVFGTQIKDFSSIGSCIYTLFRIVLGDFNFHELEAANRFMGPIFFLTYVFVVFFVLLNMFLAIINDTYSEVKSDIALQKSEFEITDYFKKGYEKMVGKINFKRDKIADIQEALAHADANADQHLDFDEWRQELKCRGHADADIEAVFAKYDVDGDRVLDAEEQMKMAHDLEGQKSDLNNQLAELEDAKGKHRPTTARSRVSINDEDDDDDDEEGGGRRRGGGGGGGVAYEEFVVLSRRVDRMEHSIGSIVSKIDAVLVKLEAMERAKLKRRETMGKLLDSITEEREIKMAYKEGTGGLPRSTSSASQYSEMDEEDEDEQGNVDKREKMEKLVREELERWDSEASLSQASRRAGSSASNRPGSNQRSRPDSSASRQVGLIPSSRASRRPSATSQRSSAEVALTMDNNTKADNSEESPRAASAASNASTLRPGSQASRAPSQARSVSQMSKRAPSEARSVSQMSKRAPSEARSVSQMSERAPSEARSVSQVSERAPSEARSVSQASERAASSRASSRATTAKSTASRAFSPRSESVMSAESRASSEASEYSSDGEDDYDDDDEEYSEDED</sequence>
<evidence type="ECO:0000256" key="21">
    <source>
        <dbReference type="SAM" id="Phobius"/>
    </source>
</evidence>
<evidence type="ECO:0000256" key="17">
    <source>
        <dbReference type="ARBA" id="ARBA00023329"/>
    </source>
</evidence>
<feature type="transmembrane region" description="Helical" evidence="21">
    <location>
        <begin position="563"/>
        <end position="583"/>
    </location>
</feature>
<keyword evidence="12 21" id="KW-0472">Membrane</keyword>
<feature type="compositionally biased region" description="Low complexity" evidence="20">
    <location>
        <begin position="1049"/>
        <end position="1102"/>
    </location>
</feature>
<evidence type="ECO:0000256" key="6">
    <source>
        <dbReference type="ARBA" id="ARBA00022673"/>
    </source>
</evidence>
<feature type="transmembrane region" description="Helical" evidence="21">
    <location>
        <begin position="595"/>
        <end position="617"/>
    </location>
</feature>
<feature type="region of interest" description="Disordered" evidence="20">
    <location>
        <begin position="843"/>
        <end position="1121"/>
    </location>
</feature>
<feature type="transmembrane region" description="Helical" evidence="21">
    <location>
        <begin position="534"/>
        <end position="557"/>
    </location>
</feature>
<evidence type="ECO:0000256" key="11">
    <source>
        <dbReference type="ARBA" id="ARBA00023065"/>
    </source>
</evidence>
<evidence type="ECO:0000313" key="23">
    <source>
        <dbReference type="EnsemblMetazoa" id="XP_030835831"/>
    </source>
</evidence>
<keyword evidence="13" id="KW-1015">Disulfide bond</keyword>
<feature type="compositionally biased region" description="Acidic residues" evidence="20">
    <location>
        <begin position="756"/>
        <end position="766"/>
    </location>
</feature>
<feature type="transmembrane region" description="Helical" evidence="21">
    <location>
        <begin position="160"/>
        <end position="184"/>
    </location>
</feature>
<feature type="transmembrane region" description="Helical" evidence="21">
    <location>
        <begin position="407"/>
        <end position="425"/>
    </location>
</feature>
<evidence type="ECO:0000256" key="18">
    <source>
        <dbReference type="PIRSR" id="PIRSR603915-1"/>
    </source>
</evidence>
<feature type="domain" description="EF-hand" evidence="22">
    <location>
        <begin position="657"/>
        <end position="692"/>
    </location>
</feature>
<organism evidence="23 24">
    <name type="scientific">Strongylocentrotus purpuratus</name>
    <name type="common">Purple sea urchin</name>
    <dbReference type="NCBI Taxonomy" id="7668"/>
    <lineage>
        <taxon>Eukaryota</taxon>
        <taxon>Metazoa</taxon>
        <taxon>Echinodermata</taxon>
        <taxon>Eleutherozoa</taxon>
        <taxon>Echinozoa</taxon>
        <taxon>Echinoidea</taxon>
        <taxon>Euechinoidea</taxon>
        <taxon>Echinacea</taxon>
        <taxon>Camarodonta</taxon>
        <taxon>Echinidea</taxon>
        <taxon>Strongylocentrotidae</taxon>
        <taxon>Strongylocentrotus</taxon>
    </lineage>
</organism>
<feature type="compositionally biased region" description="Acidic residues" evidence="20">
    <location>
        <begin position="1103"/>
        <end position="1121"/>
    </location>
</feature>
<feature type="compositionally biased region" description="Low complexity" evidence="20">
    <location>
        <begin position="934"/>
        <end position="950"/>
    </location>
</feature>
<dbReference type="PANTHER" id="PTHR10877">
    <property type="entry name" value="POLYCYSTIN FAMILY MEMBER"/>
    <property type="match status" value="1"/>
</dbReference>
<dbReference type="Gene3D" id="1.10.238.10">
    <property type="entry name" value="EF-hand"/>
    <property type="match status" value="1"/>
</dbReference>
<feature type="binding site" evidence="18">
    <location>
        <position position="704"/>
    </location>
    <ligand>
        <name>Ca(2+)</name>
        <dbReference type="ChEBI" id="CHEBI:29108"/>
        <label>2</label>
    </ligand>
</feature>
<dbReference type="InterPro" id="IPR002048">
    <property type="entry name" value="EF_hand_dom"/>
</dbReference>
<feature type="compositionally biased region" description="Polar residues" evidence="20">
    <location>
        <begin position="853"/>
        <end position="862"/>
    </location>
</feature>
<dbReference type="Gene3D" id="1.20.5.340">
    <property type="match status" value="1"/>
</dbReference>
<evidence type="ECO:0000256" key="9">
    <source>
        <dbReference type="ARBA" id="ARBA00022989"/>
    </source>
</evidence>
<feature type="compositionally biased region" description="Low complexity" evidence="20">
    <location>
        <begin position="896"/>
        <end position="915"/>
    </location>
</feature>
<feature type="region of interest" description="Disordered" evidence="20">
    <location>
        <begin position="737"/>
        <end position="777"/>
    </location>
</feature>
<name>A0A7M7NHS7_STRPU</name>
<evidence type="ECO:0000313" key="24">
    <source>
        <dbReference type="Proteomes" id="UP000007110"/>
    </source>
</evidence>
<dbReference type="SUPFAM" id="SSF81324">
    <property type="entry name" value="Voltage-gated potassium channels"/>
    <property type="match status" value="1"/>
</dbReference>
<evidence type="ECO:0000256" key="12">
    <source>
        <dbReference type="ARBA" id="ARBA00023136"/>
    </source>
</evidence>
<dbReference type="FunFam" id="1.10.238.10:FF:000620">
    <property type="entry name" value="Putative polycystic kidney disease protein 2"/>
    <property type="match status" value="1"/>
</dbReference>
<dbReference type="GO" id="GO:0005509">
    <property type="term" value="F:calcium ion binding"/>
    <property type="evidence" value="ECO:0007669"/>
    <property type="project" value="InterPro"/>
</dbReference>
<feature type="binding site" evidence="18">
    <location>
        <position position="708"/>
    </location>
    <ligand>
        <name>Ca(2+)</name>
        <dbReference type="ChEBI" id="CHEBI:29108"/>
        <label>2</label>
    </ligand>
</feature>
<comment type="similarity">
    <text evidence="3">Belongs to the polycystin family.</text>
</comment>
<feature type="compositionally biased region" description="Low complexity" evidence="20">
    <location>
        <begin position="970"/>
        <end position="999"/>
    </location>
</feature>
<keyword evidence="9 21" id="KW-1133">Transmembrane helix</keyword>
<keyword evidence="14" id="KW-0325">Glycoprotein</keyword>
<evidence type="ECO:0000256" key="13">
    <source>
        <dbReference type="ARBA" id="ARBA00023157"/>
    </source>
</evidence>
<dbReference type="InterPro" id="IPR011992">
    <property type="entry name" value="EF-hand-dom_pair"/>
</dbReference>
<dbReference type="SUPFAM" id="SSF47473">
    <property type="entry name" value="EF-hand"/>
    <property type="match status" value="1"/>
</dbReference>
<keyword evidence="7 21" id="KW-0812">Transmembrane</keyword>
<dbReference type="FunCoup" id="A0A7M7NHS7">
    <property type="interactions" value="349"/>
</dbReference>
<dbReference type="Proteomes" id="UP000007110">
    <property type="component" value="Unassembled WGS sequence"/>
</dbReference>
<proteinExistence type="inferred from homology"/>
<feature type="compositionally biased region" description="Basic and acidic residues" evidence="20">
    <location>
        <begin position="25"/>
        <end position="40"/>
    </location>
</feature>
<dbReference type="Gene3D" id="1.20.120.350">
    <property type="entry name" value="Voltage-gated potassium channels. Chain C"/>
    <property type="match status" value="1"/>
</dbReference>
<evidence type="ECO:0000256" key="10">
    <source>
        <dbReference type="ARBA" id="ARBA00023054"/>
    </source>
</evidence>
<feature type="transmembrane region" description="Helical" evidence="21">
    <location>
        <begin position="446"/>
        <end position="466"/>
    </location>
</feature>
<dbReference type="PROSITE" id="PS00018">
    <property type="entry name" value="EF_HAND_1"/>
    <property type="match status" value="1"/>
</dbReference>
<dbReference type="InterPro" id="IPR027359">
    <property type="entry name" value="Volt_channel_dom_sf"/>
</dbReference>
<evidence type="ECO:0000256" key="14">
    <source>
        <dbReference type="ARBA" id="ARBA00023180"/>
    </source>
</evidence>
<feature type="domain" description="EF-hand" evidence="22">
    <location>
        <begin position="693"/>
        <end position="726"/>
    </location>
</feature>
<dbReference type="RefSeq" id="XP_030835831.1">
    <property type="nucleotide sequence ID" value="XM_030979971.1"/>
</dbReference>